<feature type="region of interest" description="Disordered" evidence="1">
    <location>
        <begin position="189"/>
        <end position="208"/>
    </location>
</feature>
<gene>
    <name evidence="2" type="ORF">CLAFUR5_05329</name>
</gene>
<feature type="compositionally biased region" description="Basic and acidic residues" evidence="1">
    <location>
        <begin position="306"/>
        <end position="335"/>
    </location>
</feature>
<evidence type="ECO:0000256" key="1">
    <source>
        <dbReference type="SAM" id="MobiDB-lite"/>
    </source>
</evidence>
<dbReference type="GeneID" id="71985207"/>
<accession>A0A9Q8LG36</accession>
<keyword evidence="3" id="KW-1185">Reference proteome</keyword>
<name>A0A9Q8LG36_PASFU</name>
<protein>
    <submittedName>
        <fullName evidence="2">Uncharacterized protein</fullName>
    </submittedName>
</protein>
<dbReference type="OrthoDB" id="3824580at2759"/>
<dbReference type="EMBL" id="CP090166">
    <property type="protein sequence ID" value="UJO16781.1"/>
    <property type="molecule type" value="Genomic_DNA"/>
</dbReference>
<evidence type="ECO:0000313" key="3">
    <source>
        <dbReference type="Proteomes" id="UP000756132"/>
    </source>
</evidence>
<dbReference type="Proteomes" id="UP000756132">
    <property type="component" value="Chromosome 4"/>
</dbReference>
<feature type="compositionally biased region" description="Basic and acidic residues" evidence="1">
    <location>
        <begin position="195"/>
        <end position="208"/>
    </location>
</feature>
<proteinExistence type="predicted"/>
<dbReference type="AlphaFoldDB" id="A0A9Q8LG36"/>
<dbReference type="KEGG" id="ffu:CLAFUR5_05329"/>
<organism evidence="2 3">
    <name type="scientific">Passalora fulva</name>
    <name type="common">Tomato leaf mold</name>
    <name type="synonym">Cladosporium fulvum</name>
    <dbReference type="NCBI Taxonomy" id="5499"/>
    <lineage>
        <taxon>Eukaryota</taxon>
        <taxon>Fungi</taxon>
        <taxon>Dikarya</taxon>
        <taxon>Ascomycota</taxon>
        <taxon>Pezizomycotina</taxon>
        <taxon>Dothideomycetes</taxon>
        <taxon>Dothideomycetidae</taxon>
        <taxon>Mycosphaerellales</taxon>
        <taxon>Mycosphaerellaceae</taxon>
        <taxon>Fulvia</taxon>
    </lineage>
</organism>
<dbReference type="RefSeq" id="XP_047761147.1">
    <property type="nucleotide sequence ID" value="XM_047904477.1"/>
</dbReference>
<reference evidence="2" key="2">
    <citation type="journal article" date="2022" name="Microb. Genom.">
        <title>A chromosome-scale genome assembly of the tomato pathogen Cladosporium fulvum reveals a compartmentalized genome architecture and the presence of a dispensable chromosome.</title>
        <authorList>
            <person name="Zaccaron A.Z."/>
            <person name="Chen L.H."/>
            <person name="Samaras A."/>
            <person name="Stergiopoulos I."/>
        </authorList>
    </citation>
    <scope>NUCLEOTIDE SEQUENCE</scope>
    <source>
        <strain evidence="2">Race5_Kim</strain>
    </source>
</reference>
<sequence>MPTTAANNMAPNNLNNTADVYVIDYQGLHQHVGKGINKTSLMLLSISAHSAFQTQASPGKAPPKTSDKHLFLLHEDKPGAPSAEPEAARIVCKWIDSYDPNKPIDAQVLTLDHIPESAGGPTLQQVVHLYHTAYAFRIDRQRRGNVLREAISDYIHNGPLSENEFRMLHDLLAFDDGTLKSAQHSTMHSQIHGCEPSKSKDDKQENKIVQDKDGKWHVYARPDPQEFEKIVAFAKGRGIWEGMEDAKRLIVCQKEQGLLSALQFQTREAHRLKDHKKATALRAQMAVKQALIKQLKEEMAAIGAAREAKEKARLEAAKKADEARKKKAEQEEARKQSQKPK</sequence>
<reference evidence="2" key="1">
    <citation type="submission" date="2021-12" db="EMBL/GenBank/DDBJ databases">
        <authorList>
            <person name="Zaccaron A."/>
            <person name="Stergiopoulos I."/>
        </authorList>
    </citation>
    <scope>NUCLEOTIDE SEQUENCE</scope>
    <source>
        <strain evidence="2">Race5_Kim</strain>
    </source>
</reference>
<feature type="region of interest" description="Disordered" evidence="1">
    <location>
        <begin position="306"/>
        <end position="341"/>
    </location>
</feature>
<evidence type="ECO:0000313" key="2">
    <source>
        <dbReference type="EMBL" id="UJO16781.1"/>
    </source>
</evidence>